<gene>
    <name evidence="3" type="ORF">I9054_021530</name>
</gene>
<sequence>MKKSGLIFMLLAGVAVMSTACTSSETTQAPETTQSAPMSSADQHQSAQTATVDPAQQGTAVEGDATIQQSQPAQATQDPTLGEQPSAQ</sequence>
<dbReference type="AlphaFoldDB" id="A0A0A8TRJ7"/>
<evidence type="ECO:0000313" key="4">
    <source>
        <dbReference type="Proteomes" id="UP000644140"/>
    </source>
</evidence>
<organism evidence="3 4">
    <name type="scientific">Acinetobacter bereziniae</name>
    <name type="common">Acinetobacter genomosp. 10</name>
    <dbReference type="NCBI Taxonomy" id="106648"/>
    <lineage>
        <taxon>Bacteria</taxon>
        <taxon>Pseudomonadati</taxon>
        <taxon>Pseudomonadota</taxon>
        <taxon>Gammaproteobacteria</taxon>
        <taxon>Moraxellales</taxon>
        <taxon>Moraxellaceae</taxon>
        <taxon>Acinetobacter</taxon>
    </lineage>
</organism>
<dbReference type="Proteomes" id="UP000644140">
    <property type="component" value="Chromosome"/>
</dbReference>
<evidence type="ECO:0000256" key="2">
    <source>
        <dbReference type="SAM" id="SignalP"/>
    </source>
</evidence>
<dbReference type="PROSITE" id="PS51257">
    <property type="entry name" value="PROKAR_LIPOPROTEIN"/>
    <property type="match status" value="1"/>
</dbReference>
<feature type="compositionally biased region" description="Polar residues" evidence="1">
    <location>
        <begin position="21"/>
        <end position="59"/>
    </location>
</feature>
<evidence type="ECO:0000313" key="3">
    <source>
        <dbReference type="EMBL" id="UUN97852.1"/>
    </source>
</evidence>
<evidence type="ECO:0000256" key="1">
    <source>
        <dbReference type="SAM" id="MobiDB-lite"/>
    </source>
</evidence>
<dbReference type="eggNOG" id="ENOG5031S62">
    <property type="taxonomic scope" value="Bacteria"/>
</dbReference>
<reference evidence="3" key="1">
    <citation type="submission" date="2022-02" db="EMBL/GenBank/DDBJ databases">
        <title>Characterization of Tn125 harboring carbapenem-resistant Acinetobacter bereziniae clinical isolates.</title>
        <authorList>
            <person name="Wong N.-K."/>
            <person name="Pan Q."/>
        </authorList>
    </citation>
    <scope>NUCLEOTIDE SEQUENCE</scope>
    <source>
        <strain evidence="3">GD03393</strain>
    </source>
</reference>
<dbReference type="EMBL" id="CP092085">
    <property type="protein sequence ID" value="UUN97852.1"/>
    <property type="molecule type" value="Genomic_DNA"/>
</dbReference>
<feature type="signal peptide" evidence="2">
    <location>
        <begin position="1"/>
        <end position="20"/>
    </location>
</feature>
<dbReference type="RefSeq" id="WP_005034888.1">
    <property type="nucleotide sequence ID" value="NZ_BBLJ01000030.1"/>
</dbReference>
<dbReference type="KEGG" id="aber:BSR55_21195"/>
<name>A0A0A8TRJ7_ACIBZ</name>
<feature type="compositionally biased region" description="Polar residues" evidence="1">
    <location>
        <begin position="66"/>
        <end position="88"/>
    </location>
</feature>
<feature type="chain" id="PRO_5010411094" evidence="2">
    <location>
        <begin position="21"/>
        <end position="88"/>
    </location>
</feature>
<dbReference type="GeneID" id="69464698"/>
<accession>A0A0A8TRJ7</accession>
<protein>
    <submittedName>
        <fullName evidence="3">Uncharacterized protein</fullName>
    </submittedName>
</protein>
<keyword evidence="2" id="KW-0732">Signal</keyword>
<feature type="region of interest" description="Disordered" evidence="1">
    <location>
        <begin position="21"/>
        <end position="88"/>
    </location>
</feature>
<proteinExistence type="predicted"/>